<dbReference type="InterPro" id="IPR012452">
    <property type="entry name" value="DUF1657"/>
</dbReference>
<dbReference type="OrthoDB" id="2902550at2"/>
<reference evidence="2 3" key="1">
    <citation type="submission" date="2018-04" db="EMBL/GenBank/DDBJ databases">
        <title>Genomic Encyclopedia of Archaeal and Bacterial Type Strains, Phase II (KMG-II): from individual species to whole genera.</title>
        <authorList>
            <person name="Goeker M."/>
        </authorList>
    </citation>
    <scope>NUCLEOTIDE SEQUENCE [LARGE SCALE GENOMIC DNA]</scope>
    <source>
        <strain evidence="2 3">DSM 45169</strain>
    </source>
</reference>
<dbReference type="Pfam" id="PF07870">
    <property type="entry name" value="DUF1657"/>
    <property type="match status" value="1"/>
</dbReference>
<evidence type="ECO:0000313" key="2">
    <source>
        <dbReference type="EMBL" id="PTM57757.1"/>
    </source>
</evidence>
<organism evidence="2 3">
    <name type="scientific">Desmospora activa DSM 45169</name>
    <dbReference type="NCBI Taxonomy" id="1121389"/>
    <lineage>
        <taxon>Bacteria</taxon>
        <taxon>Bacillati</taxon>
        <taxon>Bacillota</taxon>
        <taxon>Bacilli</taxon>
        <taxon>Bacillales</taxon>
        <taxon>Thermoactinomycetaceae</taxon>
        <taxon>Desmospora</taxon>
    </lineage>
</organism>
<dbReference type="Proteomes" id="UP000241639">
    <property type="component" value="Unassembled WGS sequence"/>
</dbReference>
<dbReference type="RefSeq" id="WP_107724632.1">
    <property type="nucleotide sequence ID" value="NZ_PZZP01000001.1"/>
</dbReference>
<evidence type="ECO:0000313" key="3">
    <source>
        <dbReference type="Proteomes" id="UP000241639"/>
    </source>
</evidence>
<protein>
    <submittedName>
        <fullName evidence="2">Uncharacterized protein DUF1657</fullName>
    </submittedName>
</protein>
<feature type="coiled-coil region" evidence="1">
    <location>
        <begin position="30"/>
        <end position="57"/>
    </location>
</feature>
<sequence length="67" mass="7519">MTVGTKIKQTIASAESVAASLKTFALDTDNQQAKQVYNQLAQNMDSIVQQLKTREQQVMSEEPQYNQ</sequence>
<keyword evidence="3" id="KW-1185">Reference proteome</keyword>
<keyword evidence="1" id="KW-0175">Coiled coil</keyword>
<gene>
    <name evidence="2" type="ORF">C8J48_0310</name>
</gene>
<evidence type="ECO:0000256" key="1">
    <source>
        <dbReference type="SAM" id="Coils"/>
    </source>
</evidence>
<proteinExistence type="predicted"/>
<dbReference type="EMBL" id="PZZP01000001">
    <property type="protein sequence ID" value="PTM57757.1"/>
    <property type="molecule type" value="Genomic_DNA"/>
</dbReference>
<name>A0A2T4Z777_9BACL</name>
<dbReference type="AlphaFoldDB" id="A0A2T4Z777"/>
<comment type="caution">
    <text evidence="2">The sequence shown here is derived from an EMBL/GenBank/DDBJ whole genome shotgun (WGS) entry which is preliminary data.</text>
</comment>
<accession>A0A2T4Z777</accession>